<dbReference type="AlphaFoldDB" id="H0HPV3"/>
<dbReference type="Gene3D" id="2.40.30.170">
    <property type="match status" value="1"/>
</dbReference>
<keyword evidence="6" id="KW-1185">Reference proteome</keyword>
<dbReference type="SUPFAM" id="SSF111369">
    <property type="entry name" value="HlyD-like secretion proteins"/>
    <property type="match status" value="1"/>
</dbReference>
<comment type="similarity">
    <text evidence="1">Belongs to the membrane fusion protein (MFP) (TC 8.A.1) family.</text>
</comment>
<dbReference type="Gene3D" id="1.10.287.470">
    <property type="entry name" value="Helix hairpin bin"/>
    <property type="match status" value="1"/>
</dbReference>
<name>H0HPV3_9HYPH</name>
<evidence type="ECO:0000256" key="2">
    <source>
        <dbReference type="SAM" id="Coils"/>
    </source>
</evidence>
<dbReference type="PANTHER" id="PTHR30469">
    <property type="entry name" value="MULTIDRUG RESISTANCE PROTEIN MDTA"/>
    <property type="match status" value="1"/>
</dbReference>
<dbReference type="InterPro" id="IPR058792">
    <property type="entry name" value="Beta-barrel_RND_2"/>
</dbReference>
<feature type="compositionally biased region" description="Low complexity" evidence="3">
    <location>
        <begin position="355"/>
        <end position="370"/>
    </location>
</feature>
<feature type="domain" description="CusB-like beta-barrel" evidence="4">
    <location>
        <begin position="202"/>
        <end position="273"/>
    </location>
</feature>
<dbReference type="EMBL" id="AHAM01000076">
    <property type="protein sequence ID" value="EHK57220.1"/>
    <property type="molecule type" value="Genomic_DNA"/>
</dbReference>
<dbReference type="Pfam" id="PF25954">
    <property type="entry name" value="Beta-barrel_RND_2"/>
    <property type="match status" value="1"/>
</dbReference>
<dbReference type="NCBIfam" id="TIGR01730">
    <property type="entry name" value="RND_mfp"/>
    <property type="match status" value="1"/>
</dbReference>
<dbReference type="OrthoDB" id="9806939at2"/>
<keyword evidence="2" id="KW-0175">Coiled coil</keyword>
<proteinExistence type="inferred from homology"/>
<dbReference type="PANTHER" id="PTHR30469:SF29">
    <property type="entry name" value="BLR2860 PROTEIN"/>
    <property type="match status" value="1"/>
</dbReference>
<organism evidence="5 6">
    <name type="scientific">Mesorhizobium alhagi CCNWXJ12-2</name>
    <dbReference type="NCBI Taxonomy" id="1107882"/>
    <lineage>
        <taxon>Bacteria</taxon>
        <taxon>Pseudomonadati</taxon>
        <taxon>Pseudomonadota</taxon>
        <taxon>Alphaproteobacteria</taxon>
        <taxon>Hyphomicrobiales</taxon>
        <taxon>Phyllobacteriaceae</taxon>
        <taxon>Allomesorhizobium</taxon>
    </lineage>
</organism>
<dbReference type="GO" id="GO:0015562">
    <property type="term" value="F:efflux transmembrane transporter activity"/>
    <property type="evidence" value="ECO:0007669"/>
    <property type="project" value="TreeGrafter"/>
</dbReference>
<dbReference type="Proteomes" id="UP000003250">
    <property type="component" value="Unassembled WGS sequence"/>
</dbReference>
<gene>
    <name evidence="5" type="ORF">MAXJ12_10917</name>
</gene>
<evidence type="ECO:0000259" key="4">
    <source>
        <dbReference type="Pfam" id="PF25954"/>
    </source>
</evidence>
<feature type="compositionally biased region" description="Low complexity" evidence="3">
    <location>
        <begin position="420"/>
        <end position="433"/>
    </location>
</feature>
<protein>
    <submittedName>
        <fullName evidence="5">RND family efflux transporter MFP subunit</fullName>
    </submittedName>
</protein>
<feature type="compositionally biased region" description="Pro residues" evidence="3">
    <location>
        <begin position="457"/>
        <end position="470"/>
    </location>
</feature>
<feature type="region of interest" description="Disordered" evidence="3">
    <location>
        <begin position="350"/>
        <end position="376"/>
    </location>
</feature>
<feature type="compositionally biased region" description="Low complexity" evidence="3">
    <location>
        <begin position="471"/>
        <end position="511"/>
    </location>
</feature>
<dbReference type="RefSeq" id="WP_008835814.1">
    <property type="nucleotide sequence ID" value="NZ_AHAM01000076.1"/>
</dbReference>
<evidence type="ECO:0000313" key="5">
    <source>
        <dbReference type="EMBL" id="EHK57220.1"/>
    </source>
</evidence>
<dbReference type="PATRIC" id="fig|1107882.3.peg.2150"/>
<dbReference type="Gene3D" id="2.40.50.100">
    <property type="match status" value="1"/>
</dbReference>
<reference evidence="5 6" key="1">
    <citation type="journal article" date="2012" name="J. Bacteriol.">
        <title>Draft Genome Sequence of Mesorhizobium alhagi CCNWXJ12-2T, a Novel Salt-Resistant Species Isolated from the Desert of Northwestern China.</title>
        <authorList>
            <person name="Zhou M."/>
            <person name="Chen W."/>
            <person name="Chen H."/>
            <person name="Wei G."/>
        </authorList>
    </citation>
    <scope>NUCLEOTIDE SEQUENCE [LARGE SCALE GENOMIC DNA]</scope>
    <source>
        <strain evidence="5 6">CCNWXJ12-2</strain>
    </source>
</reference>
<evidence type="ECO:0000256" key="1">
    <source>
        <dbReference type="ARBA" id="ARBA00009477"/>
    </source>
</evidence>
<accession>H0HPV3</accession>
<evidence type="ECO:0000256" key="3">
    <source>
        <dbReference type="SAM" id="MobiDB-lite"/>
    </source>
</evidence>
<dbReference type="InterPro" id="IPR006143">
    <property type="entry name" value="RND_pump_MFP"/>
</dbReference>
<dbReference type="GO" id="GO:1990281">
    <property type="term" value="C:efflux pump complex"/>
    <property type="evidence" value="ECO:0007669"/>
    <property type="project" value="TreeGrafter"/>
</dbReference>
<sequence length="511" mass="52060">MKTSSWIAIGLFAATAAWLASGYIIDGDDEDEEDRAASAQPTLVEVRSSEARTVPQYIFAQGSAQPFRTADVVAQAAGTIDAVLVQEGDQVRADTVVARIRLDARSSRRESAQARVETLEADLEGMRQLAKDGFAAESRVRELEAQLESARAELAGIREEIEDTEVKAPIPGIVSDVFLNAGQFAPQGGQIIRIVDNSPLRVTLHVSQREVGNVDRGSVALVSFATGAPAKGRVCFIAPAADPETRTFRVEVRVPNEDGRIPSRVSAELRLQTGEVKAHFVSPAILALDEAGELGVKSVDENRKAAFHPIEILQAETDGVWIGGLPDRLQLISTGQGFVRQGESVRVANQDAGRPAAAGEAEAPQGAPQPTSTVRSDPLNAAEELADPPPAEELCEGAGADAVSAGVASSGGQAVGGAAGQPVPQAGAGAQPAITDEAGAAPPIEPVPAPSIGVTPPTIPSPPVTQPPAAAPAAPQGGAGASTPGTVGPGVPAGSDATGGASGGAAQDGSP</sequence>
<feature type="coiled-coil region" evidence="2">
    <location>
        <begin position="102"/>
        <end position="167"/>
    </location>
</feature>
<evidence type="ECO:0000313" key="6">
    <source>
        <dbReference type="Proteomes" id="UP000003250"/>
    </source>
</evidence>
<feature type="region of interest" description="Disordered" evidence="3">
    <location>
        <begin position="407"/>
        <end position="511"/>
    </location>
</feature>